<reference evidence="2" key="1">
    <citation type="submission" date="2022-06" db="EMBL/GenBank/DDBJ databases">
        <title>Isolation and Genomics of Futiania mangrovii gen. nov., sp. nov., a Rare and Metabolically-versatile member in the Class Alphaproteobacteria.</title>
        <authorList>
            <person name="Liu L."/>
            <person name="Huang W.-C."/>
            <person name="Pan J."/>
            <person name="Li J."/>
            <person name="Huang Y."/>
            <person name="Du H."/>
            <person name="Liu Y."/>
            <person name="Li M."/>
        </authorList>
    </citation>
    <scope>NUCLEOTIDE SEQUENCE</scope>
    <source>
        <strain evidence="2">FT118</strain>
    </source>
</reference>
<feature type="non-terminal residue" evidence="2">
    <location>
        <position position="1"/>
    </location>
</feature>
<evidence type="ECO:0000313" key="2">
    <source>
        <dbReference type="EMBL" id="MCP1337962.1"/>
    </source>
</evidence>
<comment type="caution">
    <text evidence="2">The sequence shown here is derived from an EMBL/GenBank/DDBJ whole genome shotgun (WGS) entry which is preliminary data.</text>
</comment>
<feature type="region of interest" description="Disordered" evidence="1">
    <location>
        <begin position="95"/>
        <end position="114"/>
    </location>
</feature>
<evidence type="ECO:0000256" key="1">
    <source>
        <dbReference type="SAM" id="MobiDB-lite"/>
    </source>
</evidence>
<sequence>DGTVNLPNNAEGGKALARMNWAEWGTAGSYNGQLDVGELQRRGFVSQAFMDGYHAERRTIASGQAVAAAQIMASAGVSLGGQALRPQSTTIVRSDGATLTGTPNPRTGGIAGEVRYPNGTVARQNTPGLDYTGTVTVGGSAQGGALTARTGGGGVTGPVATGANGPRGGGSPVGGGLVSTPSAAPAPSGASGGGSVGAMRRPQQPAGEDPAIAAQRARAAEQARIQEIMLDAASRNTPPASATGDVTLTPQGGASLDQVREMAWDWNRENGRGGNPATQAVTVVVPEYRRDYGGGTTRNEPMALTGHPADLAREVAAQQKAGTIPAGFDLDGAARQAGIADWGPRMQARANLVAAQQEAAAPTTLFGSQVGVFADRGEAIRFAVTQNRGTRGADPVAVAVPLTREIVDEAAGTSQTGVVQTVYVGTPDQAKAFLDAMRAQGRLAGNRSDESILYDAGINFSWGDRLAAAQTARAEAARAQADASFAQNMPVIGGQRTQPLFSNADYEAARDVTAQNNLNAADWTGTGLPDAVDITIPA</sequence>
<feature type="compositionally biased region" description="Low complexity" evidence="1">
    <location>
        <begin position="178"/>
        <end position="189"/>
    </location>
</feature>
<name>A0A9J6PPD5_9PROT</name>
<gene>
    <name evidence="2" type="ORF">NJQ99_16220</name>
</gene>
<feature type="region of interest" description="Disordered" evidence="1">
    <location>
        <begin position="148"/>
        <end position="220"/>
    </location>
</feature>
<organism evidence="2 3">
    <name type="scientific">Futiania mangrovi</name>
    <dbReference type="NCBI Taxonomy" id="2959716"/>
    <lineage>
        <taxon>Bacteria</taxon>
        <taxon>Pseudomonadati</taxon>
        <taxon>Pseudomonadota</taxon>
        <taxon>Alphaproteobacteria</taxon>
        <taxon>Futianiales</taxon>
        <taxon>Futianiaceae</taxon>
        <taxon>Futiania</taxon>
    </lineage>
</organism>
<dbReference type="EMBL" id="JAMZFT010000006">
    <property type="protein sequence ID" value="MCP1337962.1"/>
    <property type="molecule type" value="Genomic_DNA"/>
</dbReference>
<proteinExistence type="predicted"/>
<feature type="non-terminal residue" evidence="2">
    <location>
        <position position="538"/>
    </location>
</feature>
<accession>A0A9J6PPD5</accession>
<feature type="compositionally biased region" description="Polar residues" evidence="1">
    <location>
        <begin position="95"/>
        <end position="105"/>
    </location>
</feature>
<dbReference type="AlphaFoldDB" id="A0A9J6PPD5"/>
<evidence type="ECO:0000313" key="3">
    <source>
        <dbReference type="Proteomes" id="UP001055804"/>
    </source>
</evidence>
<feature type="compositionally biased region" description="Low complexity" evidence="1">
    <location>
        <begin position="211"/>
        <end position="220"/>
    </location>
</feature>
<protein>
    <submittedName>
        <fullName evidence="2">Uncharacterized protein</fullName>
    </submittedName>
</protein>
<keyword evidence="3" id="KW-1185">Reference proteome</keyword>
<feature type="compositionally biased region" description="Gly residues" evidence="1">
    <location>
        <begin position="165"/>
        <end position="177"/>
    </location>
</feature>
<dbReference type="Proteomes" id="UP001055804">
    <property type="component" value="Unassembled WGS sequence"/>
</dbReference>